<organism evidence="1 2">
    <name type="scientific">Reyranella soli</name>
    <dbReference type="NCBI Taxonomy" id="1230389"/>
    <lineage>
        <taxon>Bacteria</taxon>
        <taxon>Pseudomonadati</taxon>
        <taxon>Pseudomonadota</taxon>
        <taxon>Alphaproteobacteria</taxon>
        <taxon>Hyphomicrobiales</taxon>
        <taxon>Reyranellaceae</taxon>
        <taxon>Reyranella</taxon>
    </lineage>
</organism>
<comment type="caution">
    <text evidence="1">The sequence shown here is derived from an EMBL/GenBank/DDBJ whole genome shotgun (WGS) entry which is preliminary data.</text>
</comment>
<reference evidence="1 2" key="1">
    <citation type="submission" date="2019-07" db="EMBL/GenBank/DDBJ databases">
        <title>Whole genome shotgun sequence of Reyranella soli NBRC 108950.</title>
        <authorList>
            <person name="Hosoyama A."/>
            <person name="Uohara A."/>
            <person name="Ohji S."/>
            <person name="Ichikawa N."/>
        </authorList>
    </citation>
    <scope>NUCLEOTIDE SEQUENCE [LARGE SCALE GENOMIC DNA]</scope>
    <source>
        <strain evidence="1 2">NBRC 108950</strain>
    </source>
</reference>
<dbReference type="EMBL" id="BKAJ01000012">
    <property type="protein sequence ID" value="GEP53543.1"/>
    <property type="molecule type" value="Genomic_DNA"/>
</dbReference>
<proteinExistence type="predicted"/>
<dbReference type="AlphaFoldDB" id="A0A512N3L8"/>
<name>A0A512N3L8_9HYPH</name>
<sequence length="169" mass="17202">MLFALPLAAPSIAQDGAVDCGNGFHCPKGNACLLDGFCAVALDALPGSVPSKTRPGFFCEPGFRESTVQPGKCLPGSYTECPNGLTCATGMQCAPGGGCTGGPPPTGPVCGGMRCAEGRICSSRNTCLNPEYFHDCNNGTICTKGAACEQGGGCVFVAPERTRQDANSR</sequence>
<accession>A0A512N3L8</accession>
<protein>
    <submittedName>
        <fullName evidence="1">Uncharacterized protein</fullName>
    </submittedName>
</protein>
<evidence type="ECO:0000313" key="1">
    <source>
        <dbReference type="EMBL" id="GEP53543.1"/>
    </source>
</evidence>
<keyword evidence="2" id="KW-1185">Reference proteome</keyword>
<gene>
    <name evidence="1" type="ORF">RSO01_07090</name>
</gene>
<dbReference type="Proteomes" id="UP000321058">
    <property type="component" value="Unassembled WGS sequence"/>
</dbReference>
<evidence type="ECO:0000313" key="2">
    <source>
        <dbReference type="Proteomes" id="UP000321058"/>
    </source>
</evidence>